<keyword evidence="2" id="KW-0808">Transferase</keyword>
<dbReference type="InterPro" id="IPR001173">
    <property type="entry name" value="Glyco_trans_2-like"/>
</dbReference>
<name>A0A3B0VAJ0_9ZZZZ</name>
<dbReference type="GO" id="GO:0016740">
    <property type="term" value="F:transferase activity"/>
    <property type="evidence" value="ECO:0007669"/>
    <property type="project" value="UniProtKB-KW"/>
</dbReference>
<dbReference type="Gene3D" id="3.90.550.10">
    <property type="entry name" value="Spore Coat Polysaccharide Biosynthesis Protein SpsA, Chain A"/>
    <property type="match status" value="1"/>
</dbReference>
<dbReference type="EMBL" id="UOEZ01000021">
    <property type="protein sequence ID" value="VAW35217.1"/>
    <property type="molecule type" value="Genomic_DNA"/>
</dbReference>
<dbReference type="PANTHER" id="PTHR48090">
    <property type="entry name" value="UNDECAPRENYL-PHOSPHATE 4-DEOXY-4-FORMAMIDO-L-ARABINOSE TRANSFERASE-RELATED"/>
    <property type="match status" value="1"/>
</dbReference>
<feature type="domain" description="Glycosyltransferase 2-like" evidence="1">
    <location>
        <begin position="10"/>
        <end position="126"/>
    </location>
</feature>
<dbReference type="CDD" id="cd04179">
    <property type="entry name" value="DPM_DPG-synthase_like"/>
    <property type="match status" value="1"/>
</dbReference>
<organism evidence="2">
    <name type="scientific">hydrothermal vent metagenome</name>
    <dbReference type="NCBI Taxonomy" id="652676"/>
    <lineage>
        <taxon>unclassified sequences</taxon>
        <taxon>metagenomes</taxon>
        <taxon>ecological metagenomes</taxon>
    </lineage>
</organism>
<accession>A0A3B0VAJ0</accession>
<reference evidence="2" key="1">
    <citation type="submission" date="2018-06" db="EMBL/GenBank/DDBJ databases">
        <authorList>
            <person name="Zhirakovskaya E."/>
        </authorList>
    </citation>
    <scope>NUCLEOTIDE SEQUENCE</scope>
</reference>
<dbReference type="AlphaFoldDB" id="A0A3B0VAJ0"/>
<dbReference type="SUPFAM" id="SSF53448">
    <property type="entry name" value="Nucleotide-diphospho-sugar transferases"/>
    <property type="match status" value="1"/>
</dbReference>
<dbReference type="InterPro" id="IPR050256">
    <property type="entry name" value="Glycosyltransferase_2"/>
</dbReference>
<gene>
    <name evidence="2" type="ORF">MNBD_DELTA02-143</name>
</gene>
<protein>
    <submittedName>
        <fullName evidence="2">Glycosyl transferase, family 2</fullName>
    </submittedName>
</protein>
<proteinExistence type="predicted"/>
<evidence type="ECO:0000313" key="2">
    <source>
        <dbReference type="EMBL" id="VAW35217.1"/>
    </source>
</evidence>
<dbReference type="Pfam" id="PF00535">
    <property type="entry name" value="Glycos_transf_2"/>
    <property type="match status" value="1"/>
</dbReference>
<evidence type="ECO:0000259" key="1">
    <source>
        <dbReference type="Pfam" id="PF00535"/>
    </source>
</evidence>
<sequence>MEHEDQGILVIIPAYNEEDTIADVISEINVEQPAIDILVVNDGSGDRTSRVVKEAGGVRLIEHTFNMGVGAAVQTGYRYAVKHGYSVAVQVDADGQHLASELHKIIGPVLSGSADVVVGSRFLGHGNYKASVARGVGIGFFASVVSMIIGRRITDPSSGFRATGRRALFFLSEIYPEDYPEVEALVLLHKKGLGIEEVPVTMAPRQGGKSSITTSRGVYYMVKVLLAISVDLLKKVK</sequence>
<dbReference type="PANTHER" id="PTHR48090:SF7">
    <property type="entry name" value="RFBJ PROTEIN"/>
    <property type="match status" value="1"/>
</dbReference>
<dbReference type="InterPro" id="IPR029044">
    <property type="entry name" value="Nucleotide-diphossugar_trans"/>
</dbReference>